<dbReference type="Proteomes" id="UP001549320">
    <property type="component" value="Unassembled WGS sequence"/>
</dbReference>
<accession>A0ABV2QGP6</accession>
<dbReference type="PANTHER" id="PTHR42928">
    <property type="entry name" value="TRICARBOXYLATE-BINDING PROTEIN"/>
    <property type="match status" value="1"/>
</dbReference>
<feature type="region of interest" description="Disordered" evidence="2">
    <location>
        <begin position="1"/>
        <end position="35"/>
    </location>
</feature>
<comment type="similarity">
    <text evidence="1">Belongs to the UPF0065 (bug) family.</text>
</comment>
<dbReference type="RefSeq" id="WP_354448958.1">
    <property type="nucleotide sequence ID" value="NZ_JBEPSH010000015.1"/>
</dbReference>
<dbReference type="PIRSF" id="PIRSF017082">
    <property type="entry name" value="YflP"/>
    <property type="match status" value="1"/>
</dbReference>
<proteinExistence type="inferred from homology"/>
<evidence type="ECO:0000256" key="1">
    <source>
        <dbReference type="ARBA" id="ARBA00006987"/>
    </source>
</evidence>
<dbReference type="SUPFAM" id="SSF53850">
    <property type="entry name" value="Periplasmic binding protein-like II"/>
    <property type="match status" value="1"/>
</dbReference>
<comment type="caution">
    <text evidence="4">The sequence shown here is derived from an EMBL/GenBank/DDBJ whole genome shotgun (WGS) entry which is preliminary data.</text>
</comment>
<sequence length="361" mass="38102">MSASIAEPAGNLKNGQEREEQRRQNTHPKETRVNPQYRRHFLAMLGAGLCVSVPGLALAQEFPHKPLRMLVGFAPGGPTDILARIVATALSKALGQSVLVDNRPGAAGALAAQTLAKSEADGYTVMFAGDGQLTLLPQLSANAGYRTLRDFATIRTVAGQSNVLLVNKSTGMNDLQALVRQAKARPGKISFGSAGNGTPSHLVGALLENAAGIELLHVPYRGAGPAMADFIGGRLDLMFVGMPVAVQHAQNDKFALVAVTGAKRSSRLPAVPTFTELGMKGLGEETDVWWALAAPVATPAGIQGRLDAALRTAMEDPMVKQAFATQGVDRLDRDAASTARRIEGDQARWSELIKAGKVSNE</sequence>
<dbReference type="InterPro" id="IPR005064">
    <property type="entry name" value="BUG"/>
</dbReference>
<protein>
    <submittedName>
        <fullName evidence="4">Tripartite-type tricarboxylate transporter receptor subunit TctC</fullName>
    </submittedName>
</protein>
<feature type="compositionally biased region" description="Basic and acidic residues" evidence="2">
    <location>
        <begin position="15"/>
        <end position="32"/>
    </location>
</feature>
<feature type="transmembrane region" description="Helical" evidence="3">
    <location>
        <begin position="41"/>
        <end position="59"/>
    </location>
</feature>
<dbReference type="InterPro" id="IPR042100">
    <property type="entry name" value="Bug_dom1"/>
</dbReference>
<evidence type="ECO:0000313" key="4">
    <source>
        <dbReference type="EMBL" id="MET4580204.1"/>
    </source>
</evidence>
<dbReference type="EMBL" id="JBEPSH010000015">
    <property type="protein sequence ID" value="MET4580204.1"/>
    <property type="molecule type" value="Genomic_DNA"/>
</dbReference>
<gene>
    <name evidence="4" type="ORF">ABIE13_005344</name>
</gene>
<keyword evidence="3" id="KW-0812">Transmembrane</keyword>
<organism evidence="4 5">
    <name type="scientific">Ottowia thiooxydans</name>
    <dbReference type="NCBI Taxonomy" id="219182"/>
    <lineage>
        <taxon>Bacteria</taxon>
        <taxon>Pseudomonadati</taxon>
        <taxon>Pseudomonadota</taxon>
        <taxon>Betaproteobacteria</taxon>
        <taxon>Burkholderiales</taxon>
        <taxon>Comamonadaceae</taxon>
        <taxon>Ottowia</taxon>
    </lineage>
</organism>
<keyword evidence="3" id="KW-0472">Membrane</keyword>
<dbReference type="PANTHER" id="PTHR42928:SF5">
    <property type="entry name" value="BLR1237 PROTEIN"/>
    <property type="match status" value="1"/>
</dbReference>
<evidence type="ECO:0000313" key="5">
    <source>
        <dbReference type="Proteomes" id="UP001549320"/>
    </source>
</evidence>
<name>A0ABV2QGP6_9BURK</name>
<keyword evidence="5" id="KW-1185">Reference proteome</keyword>
<dbReference type="Gene3D" id="3.40.190.150">
    <property type="entry name" value="Bordetella uptake gene, domain 1"/>
    <property type="match status" value="1"/>
</dbReference>
<evidence type="ECO:0000256" key="3">
    <source>
        <dbReference type="SAM" id="Phobius"/>
    </source>
</evidence>
<keyword evidence="3" id="KW-1133">Transmembrane helix</keyword>
<dbReference type="Gene3D" id="3.40.190.10">
    <property type="entry name" value="Periplasmic binding protein-like II"/>
    <property type="match status" value="1"/>
</dbReference>
<keyword evidence="4" id="KW-0675">Receptor</keyword>
<dbReference type="Pfam" id="PF03401">
    <property type="entry name" value="TctC"/>
    <property type="match status" value="1"/>
</dbReference>
<reference evidence="4 5" key="1">
    <citation type="submission" date="2024-06" db="EMBL/GenBank/DDBJ databases">
        <title>Sorghum-associated microbial communities from plants grown in Nebraska, USA.</title>
        <authorList>
            <person name="Schachtman D."/>
        </authorList>
    </citation>
    <scope>NUCLEOTIDE SEQUENCE [LARGE SCALE GENOMIC DNA]</scope>
    <source>
        <strain evidence="4 5">2709</strain>
    </source>
</reference>
<evidence type="ECO:0000256" key="2">
    <source>
        <dbReference type="SAM" id="MobiDB-lite"/>
    </source>
</evidence>